<dbReference type="SUPFAM" id="SSF88659">
    <property type="entry name" value="Sigma3 and sigma4 domains of RNA polymerase sigma factors"/>
    <property type="match status" value="1"/>
</dbReference>
<comment type="similarity">
    <text evidence="1">Belongs to the sigma-70 factor family. ECF subfamily.</text>
</comment>
<dbReference type="PANTHER" id="PTHR43133">
    <property type="entry name" value="RNA POLYMERASE ECF-TYPE SIGMA FACTO"/>
    <property type="match status" value="1"/>
</dbReference>
<dbReference type="SUPFAM" id="SSF88946">
    <property type="entry name" value="Sigma2 domain of RNA polymerase sigma factors"/>
    <property type="match status" value="1"/>
</dbReference>
<dbReference type="CDD" id="cd06171">
    <property type="entry name" value="Sigma70_r4"/>
    <property type="match status" value="1"/>
</dbReference>
<dbReference type="InterPro" id="IPR013249">
    <property type="entry name" value="RNA_pol_sigma70_r4_t2"/>
</dbReference>
<dbReference type="EMBL" id="JBHTLU010000031">
    <property type="protein sequence ID" value="MFD1222647.1"/>
    <property type="molecule type" value="Genomic_DNA"/>
</dbReference>
<keyword evidence="2" id="KW-0805">Transcription regulation</keyword>
<dbReference type="InterPro" id="IPR013324">
    <property type="entry name" value="RNA_pol_sigma_r3/r4-like"/>
</dbReference>
<evidence type="ECO:0000256" key="1">
    <source>
        <dbReference type="ARBA" id="ARBA00010641"/>
    </source>
</evidence>
<dbReference type="InterPro" id="IPR036388">
    <property type="entry name" value="WH-like_DNA-bd_sf"/>
</dbReference>
<sequence>MEWEAEQRLMEDIRRGNKEAFRTLVNPLIPKAYRTAYMMLQSKPLAEEAVQNSLIELYSTIMSGKEIIRLHGWFNRLLAHRAVDIARKEQGYKQTVDIDGLDIQDAATSPLENLLRKEQSERLLESVMELELNQRMVIGMYYFQEMKIEEIASLLDIKAGTVKSRLYHARIKLSSVLHRAQGITKELMI</sequence>
<evidence type="ECO:0000313" key="6">
    <source>
        <dbReference type="EMBL" id="MFD1222647.1"/>
    </source>
</evidence>
<reference evidence="7" key="1">
    <citation type="journal article" date="2019" name="Int. J. Syst. Evol. Microbiol.">
        <title>The Global Catalogue of Microorganisms (GCM) 10K type strain sequencing project: providing services to taxonomists for standard genome sequencing and annotation.</title>
        <authorList>
            <consortium name="The Broad Institute Genomics Platform"/>
            <consortium name="The Broad Institute Genome Sequencing Center for Infectious Disease"/>
            <person name="Wu L."/>
            <person name="Ma J."/>
        </authorList>
    </citation>
    <scope>NUCLEOTIDE SEQUENCE [LARGE SCALE GENOMIC DNA]</scope>
    <source>
        <strain evidence="7">CCUG 53270</strain>
    </source>
</reference>
<protein>
    <submittedName>
        <fullName evidence="6">RNA polymerase sigma factor</fullName>
    </submittedName>
</protein>
<feature type="domain" description="RNA polymerase sigma factor 70 region 4 type 2" evidence="5">
    <location>
        <begin position="121"/>
        <end position="173"/>
    </location>
</feature>
<dbReference type="Gene3D" id="1.10.10.10">
    <property type="entry name" value="Winged helix-like DNA-binding domain superfamily/Winged helix DNA-binding domain"/>
    <property type="match status" value="1"/>
</dbReference>
<dbReference type="InterPro" id="IPR014284">
    <property type="entry name" value="RNA_pol_sigma-70_dom"/>
</dbReference>
<dbReference type="InterPro" id="IPR013325">
    <property type="entry name" value="RNA_pol_sigma_r2"/>
</dbReference>
<keyword evidence="7" id="KW-1185">Reference proteome</keyword>
<gene>
    <name evidence="6" type="ORF">ACFQ4B_21240</name>
</gene>
<dbReference type="NCBIfam" id="TIGR02937">
    <property type="entry name" value="sigma70-ECF"/>
    <property type="match status" value="1"/>
</dbReference>
<dbReference type="Pfam" id="PF08281">
    <property type="entry name" value="Sigma70_r4_2"/>
    <property type="match status" value="1"/>
</dbReference>
<comment type="caution">
    <text evidence="6">The sequence shown here is derived from an EMBL/GenBank/DDBJ whole genome shotgun (WGS) entry which is preliminary data.</text>
</comment>
<keyword evidence="4" id="KW-0804">Transcription</keyword>
<dbReference type="PANTHER" id="PTHR43133:SF51">
    <property type="entry name" value="RNA POLYMERASE SIGMA FACTOR"/>
    <property type="match status" value="1"/>
</dbReference>
<evidence type="ECO:0000256" key="3">
    <source>
        <dbReference type="ARBA" id="ARBA00023082"/>
    </source>
</evidence>
<proteinExistence type="inferred from homology"/>
<name>A0ABW3UQN7_9BACL</name>
<evidence type="ECO:0000313" key="7">
    <source>
        <dbReference type="Proteomes" id="UP001597180"/>
    </source>
</evidence>
<dbReference type="InterPro" id="IPR039425">
    <property type="entry name" value="RNA_pol_sigma-70-like"/>
</dbReference>
<organism evidence="6 7">
    <name type="scientific">Paenibacillus vulneris</name>
    <dbReference type="NCBI Taxonomy" id="1133364"/>
    <lineage>
        <taxon>Bacteria</taxon>
        <taxon>Bacillati</taxon>
        <taxon>Bacillota</taxon>
        <taxon>Bacilli</taxon>
        <taxon>Bacillales</taxon>
        <taxon>Paenibacillaceae</taxon>
        <taxon>Paenibacillus</taxon>
    </lineage>
</organism>
<keyword evidence="3" id="KW-0731">Sigma factor</keyword>
<accession>A0ABW3UQN7</accession>
<dbReference type="Proteomes" id="UP001597180">
    <property type="component" value="Unassembled WGS sequence"/>
</dbReference>
<dbReference type="RefSeq" id="WP_345588342.1">
    <property type="nucleotide sequence ID" value="NZ_BAABJG010000015.1"/>
</dbReference>
<evidence type="ECO:0000259" key="5">
    <source>
        <dbReference type="Pfam" id="PF08281"/>
    </source>
</evidence>
<dbReference type="Gene3D" id="1.10.1740.10">
    <property type="match status" value="1"/>
</dbReference>
<evidence type="ECO:0000256" key="4">
    <source>
        <dbReference type="ARBA" id="ARBA00023163"/>
    </source>
</evidence>
<evidence type="ECO:0000256" key="2">
    <source>
        <dbReference type="ARBA" id="ARBA00023015"/>
    </source>
</evidence>